<dbReference type="Gene3D" id="1.25.40.420">
    <property type="match status" value="1"/>
</dbReference>
<dbReference type="InterPro" id="IPR011333">
    <property type="entry name" value="SKP1/BTB/POZ_sf"/>
</dbReference>
<dbReference type="SMART" id="SM00875">
    <property type="entry name" value="BACK"/>
    <property type="match status" value="1"/>
</dbReference>
<keyword evidence="3" id="KW-1185">Reference proteome</keyword>
<dbReference type="InterPro" id="IPR011705">
    <property type="entry name" value="BACK"/>
</dbReference>
<proteinExistence type="predicted"/>
<dbReference type="RefSeq" id="XP_005090122.1">
    <property type="nucleotide sequence ID" value="XM_005090065.3"/>
</dbReference>
<feature type="compositionally biased region" description="Low complexity" evidence="1">
    <location>
        <begin position="7"/>
        <end position="19"/>
    </location>
</feature>
<dbReference type="PANTHER" id="PTHR46965:SF1">
    <property type="entry name" value="BTB_POZ DOMAIN-CONTAINING PROTEIN 19"/>
    <property type="match status" value="1"/>
</dbReference>
<name>A0ABM0JBX0_APLCA</name>
<dbReference type="SUPFAM" id="SSF54695">
    <property type="entry name" value="POZ domain"/>
    <property type="match status" value="1"/>
</dbReference>
<dbReference type="Proteomes" id="UP000694888">
    <property type="component" value="Unplaced"/>
</dbReference>
<feature type="domain" description="BTB" evidence="2">
    <location>
        <begin position="51"/>
        <end position="121"/>
    </location>
</feature>
<dbReference type="Pfam" id="PF00651">
    <property type="entry name" value="BTB"/>
    <property type="match status" value="1"/>
</dbReference>
<reference evidence="4" key="1">
    <citation type="submission" date="2025-08" db="UniProtKB">
        <authorList>
            <consortium name="RefSeq"/>
        </authorList>
    </citation>
    <scope>IDENTIFICATION</scope>
</reference>
<dbReference type="Pfam" id="PF07707">
    <property type="entry name" value="BACK"/>
    <property type="match status" value="1"/>
</dbReference>
<dbReference type="InterPro" id="IPR000210">
    <property type="entry name" value="BTB/POZ_dom"/>
</dbReference>
<organism evidence="3 4">
    <name type="scientific">Aplysia californica</name>
    <name type="common">California sea hare</name>
    <dbReference type="NCBI Taxonomy" id="6500"/>
    <lineage>
        <taxon>Eukaryota</taxon>
        <taxon>Metazoa</taxon>
        <taxon>Spiralia</taxon>
        <taxon>Lophotrochozoa</taxon>
        <taxon>Mollusca</taxon>
        <taxon>Gastropoda</taxon>
        <taxon>Heterobranchia</taxon>
        <taxon>Euthyneura</taxon>
        <taxon>Tectipleura</taxon>
        <taxon>Aplysiida</taxon>
        <taxon>Aplysioidea</taxon>
        <taxon>Aplysiidae</taxon>
        <taxon>Aplysia</taxon>
    </lineage>
</organism>
<accession>A0ABM0JBX0</accession>
<evidence type="ECO:0000259" key="2">
    <source>
        <dbReference type="PROSITE" id="PS50097"/>
    </source>
</evidence>
<sequence length="314" mass="35358">MSRRSHSSSSKSSPSPHESNMTQAGAETLVKGNIEEYARMMKKMVNNKEFSDLKFLIGPGRKAVYAHRCLLSARCAVFKAMFADKAGNVEKDVPLVLSDMSPEIFITMLEFIYTNCVTLSSKNAIDVLATSLEYGLDDLRDLCVDYMEENLTSTNACDVMQAAVTYNQNDLKEKTMGFIEDNSGDVFKSKSFQEISEDTLVSILRSSRLSMDELELYRAVKEWATVNSVVNGRKVHEVAREAVKHIRLPLLSAEELTGLEDESKKDSFMPVGSFAYAWKLHALKQGEKENILSIRRRGTSPRDHHKYLTDQNSK</sequence>
<dbReference type="InterPro" id="IPR042846">
    <property type="entry name" value="BTBD19"/>
</dbReference>
<protein>
    <submittedName>
        <fullName evidence="4">BTB/POZ domain-containing protein 19</fullName>
    </submittedName>
</protein>
<dbReference type="Gene3D" id="3.30.710.10">
    <property type="entry name" value="Potassium Channel Kv1.1, Chain A"/>
    <property type="match status" value="1"/>
</dbReference>
<evidence type="ECO:0000313" key="4">
    <source>
        <dbReference type="RefSeq" id="XP_005090122.1"/>
    </source>
</evidence>
<dbReference type="PANTHER" id="PTHR46965">
    <property type="entry name" value="BTB/POZ DOMAIN-CONTAINING PROTEIN 19"/>
    <property type="match status" value="1"/>
</dbReference>
<dbReference type="CDD" id="cd18294">
    <property type="entry name" value="BTB_POZ_BTBD19"/>
    <property type="match status" value="1"/>
</dbReference>
<evidence type="ECO:0000313" key="3">
    <source>
        <dbReference type="Proteomes" id="UP000694888"/>
    </source>
</evidence>
<dbReference type="PROSITE" id="PS50097">
    <property type="entry name" value="BTB"/>
    <property type="match status" value="1"/>
</dbReference>
<feature type="region of interest" description="Disordered" evidence="1">
    <location>
        <begin position="1"/>
        <end position="25"/>
    </location>
</feature>
<evidence type="ECO:0000256" key="1">
    <source>
        <dbReference type="SAM" id="MobiDB-lite"/>
    </source>
</evidence>
<dbReference type="GeneID" id="101849579"/>
<dbReference type="SMART" id="SM00225">
    <property type="entry name" value="BTB"/>
    <property type="match status" value="1"/>
</dbReference>
<gene>
    <name evidence="4" type="primary">LOC101849579</name>
</gene>
<dbReference type="CDD" id="cd18494">
    <property type="entry name" value="BACK_BTBD19"/>
    <property type="match status" value="1"/>
</dbReference>